<dbReference type="Pfam" id="PF08338">
    <property type="entry name" value="DUF1731"/>
    <property type="match status" value="1"/>
</dbReference>
<evidence type="ECO:0000313" key="5">
    <source>
        <dbReference type="Proteomes" id="UP000053750"/>
    </source>
</evidence>
<dbReference type="NCBIfam" id="TIGR01777">
    <property type="entry name" value="yfcH"/>
    <property type="match status" value="1"/>
</dbReference>
<feature type="domain" description="DUF1731" evidence="3">
    <location>
        <begin position="250"/>
        <end position="296"/>
    </location>
</feature>
<dbReference type="EMBL" id="JFHU01000078">
    <property type="protein sequence ID" value="EXX89970.1"/>
    <property type="molecule type" value="Genomic_DNA"/>
</dbReference>
<evidence type="ECO:0000259" key="2">
    <source>
        <dbReference type="Pfam" id="PF01370"/>
    </source>
</evidence>
<evidence type="ECO:0000313" key="4">
    <source>
        <dbReference type="EMBL" id="EXX89970.1"/>
    </source>
</evidence>
<dbReference type="PANTHER" id="PTHR11092:SF0">
    <property type="entry name" value="EPIMERASE FAMILY PROTEIN SDR39U1"/>
    <property type="match status" value="1"/>
</dbReference>
<comment type="similarity">
    <text evidence="1">Belongs to the NAD(P)-dependent epimerase/dehydratase family. SDR39U1 subfamily.</text>
</comment>
<proteinExistence type="inferred from homology"/>
<accession>A0A9W5W7J9</accession>
<comment type="caution">
    <text evidence="4">The sequence shown here is derived from an EMBL/GenBank/DDBJ whole genome shotgun (WGS) entry which is preliminary data.</text>
</comment>
<sequence>MRVAVTGGTGFIGSALVKGLLGRGDEVWIVTRSAESVKQRHARLQVITWKQLEESPDRLEGTEAIVNLAGESIDQRWTDAAKERVFQSRLTAASRIATLVSALKSKPRIVVNASGVSYYGTSLTETFDERSPQRVVDFLSSVVAKWEEAADRIPVERMVKLRAGLLIDNGGGAFPKMVLPYRLFSGGRIGSGKQWIPWIHLEDMIRLILFSLDNERISGPVNAVSPEPVTSDEFGRAIGRAMKRPHWFPVPAFLMKALFGEMAVLLLEGQKALPTTALDAGFQFRFPDVDSAMRDLVGN</sequence>
<dbReference type="SUPFAM" id="SSF51735">
    <property type="entry name" value="NAD(P)-binding Rossmann-fold domains"/>
    <property type="match status" value="1"/>
</dbReference>
<dbReference type="InterPro" id="IPR010099">
    <property type="entry name" value="SDR39U1"/>
</dbReference>
<dbReference type="AlphaFoldDB" id="A0A9W5W7J9"/>
<gene>
    <name evidence="4" type="ORF">BG53_14510</name>
</gene>
<dbReference type="RefSeq" id="WP_036580201.1">
    <property type="nucleotide sequence ID" value="NZ_KK082130.1"/>
</dbReference>
<dbReference type="InterPro" id="IPR001509">
    <property type="entry name" value="Epimerase_deHydtase"/>
</dbReference>
<dbReference type="Proteomes" id="UP000053750">
    <property type="component" value="Unassembled WGS sequence"/>
</dbReference>
<dbReference type="PANTHER" id="PTHR11092">
    <property type="entry name" value="SUGAR NUCLEOTIDE EPIMERASE RELATED"/>
    <property type="match status" value="1"/>
</dbReference>
<protein>
    <recommendedName>
        <fullName evidence="6">Multidrug MFS transporter</fullName>
    </recommendedName>
</protein>
<feature type="domain" description="NAD-dependent epimerase/dehydratase" evidence="2">
    <location>
        <begin position="3"/>
        <end position="129"/>
    </location>
</feature>
<keyword evidence="5" id="KW-1185">Reference proteome</keyword>
<evidence type="ECO:0000256" key="1">
    <source>
        <dbReference type="ARBA" id="ARBA00009353"/>
    </source>
</evidence>
<dbReference type="OrthoDB" id="9801773at2"/>
<evidence type="ECO:0000259" key="3">
    <source>
        <dbReference type="Pfam" id="PF08338"/>
    </source>
</evidence>
<dbReference type="InterPro" id="IPR013549">
    <property type="entry name" value="DUF1731"/>
</dbReference>
<dbReference type="CDD" id="cd05242">
    <property type="entry name" value="SDR_a8"/>
    <property type="match status" value="1"/>
</dbReference>
<evidence type="ECO:0008006" key="6">
    <source>
        <dbReference type="Google" id="ProtNLM"/>
    </source>
</evidence>
<dbReference type="Pfam" id="PF01370">
    <property type="entry name" value="Epimerase"/>
    <property type="match status" value="1"/>
</dbReference>
<reference evidence="4 5" key="1">
    <citation type="submission" date="2014-02" db="EMBL/GenBank/DDBJ databases">
        <title>Genome sequence of Paenibacillus darwinianus reveals adaptive mechanisms for survival in Antarctic soils.</title>
        <authorList>
            <person name="Dsouza M."/>
            <person name="Taylor M.W."/>
            <person name="Turner S.J."/>
            <person name="Aislabie J."/>
        </authorList>
    </citation>
    <scope>NUCLEOTIDE SEQUENCE [LARGE SCALE GENOMIC DNA]</scope>
    <source>
        <strain evidence="4 5">CE1</strain>
    </source>
</reference>
<name>A0A9W5W7J9_9BACL</name>
<organism evidence="4 5">
    <name type="scientific">Paenibacillus darwinianus</name>
    <dbReference type="NCBI Taxonomy" id="1380763"/>
    <lineage>
        <taxon>Bacteria</taxon>
        <taxon>Bacillati</taxon>
        <taxon>Bacillota</taxon>
        <taxon>Bacilli</taxon>
        <taxon>Bacillales</taxon>
        <taxon>Paenibacillaceae</taxon>
        <taxon>Paenibacillus</taxon>
    </lineage>
</organism>
<dbReference type="InterPro" id="IPR036291">
    <property type="entry name" value="NAD(P)-bd_dom_sf"/>
</dbReference>
<dbReference type="Gene3D" id="3.40.50.720">
    <property type="entry name" value="NAD(P)-binding Rossmann-like Domain"/>
    <property type="match status" value="1"/>
</dbReference>